<reference evidence="3" key="1">
    <citation type="submission" date="2017-04" db="EMBL/GenBank/DDBJ databases">
        <title>Genome evolution of the luminous symbionts of deep sea anglerfish.</title>
        <authorList>
            <person name="Hendry T.A."/>
        </authorList>
    </citation>
    <scope>NUCLEOTIDE SEQUENCE [LARGE SCALE GENOMIC DNA]</scope>
</reference>
<keyword evidence="1" id="KW-0472">Membrane</keyword>
<dbReference type="Proteomes" id="UP000219020">
    <property type="component" value="Unassembled WGS sequence"/>
</dbReference>
<evidence type="ECO:0000313" key="3">
    <source>
        <dbReference type="Proteomes" id="UP000219020"/>
    </source>
</evidence>
<comment type="caution">
    <text evidence="2">The sequence shown here is derived from an EMBL/GenBank/DDBJ whole genome shotgun (WGS) entry which is preliminary data.</text>
</comment>
<evidence type="ECO:0000313" key="2">
    <source>
        <dbReference type="EMBL" id="PCS23533.1"/>
    </source>
</evidence>
<dbReference type="AlphaFoldDB" id="A0A2A5T5V9"/>
<dbReference type="EMBL" id="NBYY01000009">
    <property type="protein sequence ID" value="PCS23533.1"/>
    <property type="molecule type" value="Genomic_DNA"/>
</dbReference>
<proteinExistence type="predicted"/>
<keyword evidence="1" id="KW-1133">Transmembrane helix</keyword>
<gene>
    <name evidence="2" type="ORF">BTN49_0501</name>
</gene>
<protein>
    <submittedName>
        <fullName evidence="2">Uncharacterized protein</fullName>
    </submittedName>
</protein>
<keyword evidence="1" id="KW-0812">Transmembrane</keyword>
<sequence>MSILAVNQNWMLILFIDNALVPLLSITTFLGKPLWPIFLLKME</sequence>
<name>A0A2A5T5V9_9GAMM</name>
<keyword evidence="3" id="KW-1185">Reference proteome</keyword>
<accession>A0A2A5T5V9</accession>
<feature type="transmembrane region" description="Helical" evidence="1">
    <location>
        <begin position="12"/>
        <end position="31"/>
    </location>
</feature>
<evidence type="ECO:0000256" key="1">
    <source>
        <dbReference type="SAM" id="Phobius"/>
    </source>
</evidence>
<organism evidence="2 3">
    <name type="scientific">Candidatus Enterovibrio escicola</name>
    <dbReference type="NCBI Taxonomy" id="1927127"/>
    <lineage>
        <taxon>Bacteria</taxon>
        <taxon>Pseudomonadati</taxon>
        <taxon>Pseudomonadota</taxon>
        <taxon>Gammaproteobacteria</taxon>
        <taxon>Vibrionales</taxon>
        <taxon>Vibrionaceae</taxon>
        <taxon>Enterovibrio</taxon>
    </lineage>
</organism>